<proteinExistence type="predicted"/>
<dbReference type="EMBL" id="CM042889">
    <property type="protein sequence ID" value="KAI4320338.1"/>
    <property type="molecule type" value="Genomic_DNA"/>
</dbReference>
<organism evidence="1 2">
    <name type="scientific">Melastoma candidum</name>
    <dbReference type="NCBI Taxonomy" id="119954"/>
    <lineage>
        <taxon>Eukaryota</taxon>
        <taxon>Viridiplantae</taxon>
        <taxon>Streptophyta</taxon>
        <taxon>Embryophyta</taxon>
        <taxon>Tracheophyta</taxon>
        <taxon>Spermatophyta</taxon>
        <taxon>Magnoliopsida</taxon>
        <taxon>eudicotyledons</taxon>
        <taxon>Gunneridae</taxon>
        <taxon>Pentapetalae</taxon>
        <taxon>rosids</taxon>
        <taxon>malvids</taxon>
        <taxon>Myrtales</taxon>
        <taxon>Melastomataceae</taxon>
        <taxon>Melastomatoideae</taxon>
        <taxon>Melastomateae</taxon>
        <taxon>Melastoma</taxon>
    </lineage>
</organism>
<comment type="caution">
    <text evidence="1">The sequence shown here is derived from an EMBL/GenBank/DDBJ whole genome shotgun (WGS) entry which is preliminary data.</text>
</comment>
<name>A0ACB9M7T0_9MYRT</name>
<evidence type="ECO:0000313" key="1">
    <source>
        <dbReference type="EMBL" id="KAI4320338.1"/>
    </source>
</evidence>
<gene>
    <name evidence="1" type="ORF">MLD38_033833</name>
</gene>
<keyword evidence="2" id="KW-1185">Reference proteome</keyword>
<dbReference type="Proteomes" id="UP001057402">
    <property type="component" value="Chromosome 10"/>
</dbReference>
<protein>
    <submittedName>
        <fullName evidence="1">Uncharacterized protein</fullName>
    </submittedName>
</protein>
<accession>A0ACB9M7T0</accession>
<reference evidence="2" key="1">
    <citation type="journal article" date="2023" name="Front. Plant Sci.">
        <title>Chromosomal-level genome assembly of Melastoma candidum provides insights into trichome evolution.</title>
        <authorList>
            <person name="Zhong Y."/>
            <person name="Wu W."/>
            <person name="Sun C."/>
            <person name="Zou P."/>
            <person name="Liu Y."/>
            <person name="Dai S."/>
            <person name="Zhou R."/>
        </authorList>
    </citation>
    <scope>NUCLEOTIDE SEQUENCE [LARGE SCALE GENOMIC DNA]</scope>
</reference>
<evidence type="ECO:0000313" key="2">
    <source>
        <dbReference type="Proteomes" id="UP001057402"/>
    </source>
</evidence>
<sequence length="716" mass="79602">MAYSACAKEATDADSVLTLEICMTGFDPKRASVFFKKNSPRRRPPQAASESSSASPSPVAANPRGDPPLPTSCSRMVATLLFPRTWATCARRSQQPPLTIHSPAPLSCLLQTSMTSYQYFSDGDEEEEDDDDSTVSFDEDMNAPFRACLPPGTTLPSPSSSMPPSPDATSPSPSRSGHSGQESDAQPPASRPSVSDSQPRTPPYYISRPAPLSSRPGSDSLFSKEASPPVLKPDGSSLLRMEDEDPIPIPRNGPIREMDSVVATVSGYRGSDRFKLIKLVSLTGASYVGALNRATTHMICWKFEGRKYEMAKRFRTVVVNHRWVEDCLARGERLPELTYLLKSGEEVGPLQLQVPDGIKEKKYDSLCRYTESVQRKMELEIECLENDQWNASHLLTEGSDMKQLSVSLKRGRRNTAASGEFDYGLSPISENRENGSSHSTSSSRRRRLVKNNNGREVSISSREHSNQDRIAPLIRDHSDRANATARLRTESTSRTGLAYMEEVIDNGNEDINDMECWNLPVATNSLDGSCEALIRDKSSAENTRADVREAGQTDNISKMTKSMELSCVICWTDFSSTRGVLPCGHRFCYSCIRDWADHMTRSKNNSTCPLCKTSFMCIMKVEDAAGSDQKTYSQTIPHDPSTNVYVLSEQEFLTNGAQLSSEPVCSRCEYREPEELLVMCHLCQTRCIHSYCLDPPMFPWTCSHCKDLQMLFHLPR</sequence>